<protein>
    <submittedName>
        <fullName evidence="2">Uncharacterized protein</fullName>
    </submittedName>
</protein>
<feature type="compositionally biased region" description="Pro residues" evidence="1">
    <location>
        <begin position="644"/>
        <end position="671"/>
    </location>
</feature>
<evidence type="ECO:0000313" key="2">
    <source>
        <dbReference type="EMBL" id="KAF2748558.1"/>
    </source>
</evidence>
<accession>A0A6A6VDB0</accession>
<sequence>MPARKASQRSAKVDEEPVVRTRYGRGIKSTPTKGETTIPTTTAMTSPTRSRKVIQTMSNESHVSRDDHGAYAIWQSPKLIIQGLPSKFLHDLWEREKREQKKKRLYTGQFTQSDLDETSPDESDLPTPPPAGPVRGRGRGRGGRARGRGVGRGRGRGSAAAAAAAALLHHVSHDQAPVRTRKPRTAAPAFPLLDQDGDDSTNQNSPAPDAKNSAPTDEHVNMADAFEGDSLVDRNGPQDSFTDADTRPASPSAGADDAVPDASQHLMPPLSHAVSRKSGTQTPLNGASTGVATPVLELLDPEDDVLSDSDLPGPWVEDYRPPATEAECDDRADFLLKTRFKPMTDVQDLIASLTKFAPAQRSTENLYLLAENTQRILREWQDEYLELDAKTAPHAHPPKKPANGGRVPMDPLVFEAMKEADLYGYNYDPRKAPLAQDPFTQRPGSEKARGRELRQRRNRDLLDSAAPSEAEGEDGERGPGRRQRRATKRFESGEPNGTVSPKKSGWGGARKRGVSRFAKEASETPEPDGRLAKRVKTGPTNLVHPRIQEVREESVVPSSGEEGSTIQGTPEPMETPKAAEERKRGRPAGSKNTGRRSDFGIKKGPRKKPLDSETLVSVAPLSSAPPPVLQSLSEGQNQFSIDPQPLPPPPAPQPLAPAPVPITAPPPPAVPQPMATIFQATPQPPPPPEQRSHPPPPIDHNPDVYMNTAGLSQYSQQTIPQPTALTPQSITLKPKPRVKSEKRSQSMTIWWAERKARAKEAEASTTPANPNEAPLDAPKDESPADSPGAPRKPTSKNSTPKPQNERKRIGRPPLGKAELPAVPPRLEPALPHGHIYPNPIPHAHAPNINPQHPHARPHMEYIPSHSHNIPHALPPPSHILMQHSPLTALPSGAMGLPSNHAPPSNLAPRPNMPVLAPAPMPPQLPSYPSPYGPRGAARPRSRSSTVQPLLAPLAPLAPAPPQGLPGQQQQAQGHVSPYGPPPVPPPTLPPPPPQQQQQHAGGGGHEMSFKVLVPPPTPGEERSG</sequence>
<feature type="region of interest" description="Disordered" evidence="1">
    <location>
        <begin position="1"/>
        <end position="64"/>
    </location>
</feature>
<organism evidence="2 3">
    <name type="scientific">Sporormia fimetaria CBS 119925</name>
    <dbReference type="NCBI Taxonomy" id="1340428"/>
    <lineage>
        <taxon>Eukaryota</taxon>
        <taxon>Fungi</taxon>
        <taxon>Dikarya</taxon>
        <taxon>Ascomycota</taxon>
        <taxon>Pezizomycotina</taxon>
        <taxon>Dothideomycetes</taxon>
        <taxon>Pleosporomycetidae</taxon>
        <taxon>Pleosporales</taxon>
        <taxon>Sporormiaceae</taxon>
        <taxon>Sporormia</taxon>
    </lineage>
</organism>
<reference evidence="2" key="1">
    <citation type="journal article" date="2020" name="Stud. Mycol.">
        <title>101 Dothideomycetes genomes: a test case for predicting lifestyles and emergence of pathogens.</title>
        <authorList>
            <person name="Haridas S."/>
            <person name="Albert R."/>
            <person name="Binder M."/>
            <person name="Bloem J."/>
            <person name="Labutti K."/>
            <person name="Salamov A."/>
            <person name="Andreopoulos B."/>
            <person name="Baker S."/>
            <person name="Barry K."/>
            <person name="Bills G."/>
            <person name="Bluhm B."/>
            <person name="Cannon C."/>
            <person name="Castanera R."/>
            <person name="Culley D."/>
            <person name="Daum C."/>
            <person name="Ezra D."/>
            <person name="Gonzalez J."/>
            <person name="Henrissat B."/>
            <person name="Kuo A."/>
            <person name="Liang C."/>
            <person name="Lipzen A."/>
            <person name="Lutzoni F."/>
            <person name="Magnuson J."/>
            <person name="Mondo S."/>
            <person name="Nolan M."/>
            <person name="Ohm R."/>
            <person name="Pangilinan J."/>
            <person name="Park H.-J."/>
            <person name="Ramirez L."/>
            <person name="Alfaro M."/>
            <person name="Sun H."/>
            <person name="Tritt A."/>
            <person name="Yoshinaga Y."/>
            <person name="Zwiers L.-H."/>
            <person name="Turgeon B."/>
            <person name="Goodwin S."/>
            <person name="Spatafora J."/>
            <person name="Crous P."/>
            <person name="Grigoriev I."/>
        </authorList>
    </citation>
    <scope>NUCLEOTIDE SEQUENCE</scope>
    <source>
        <strain evidence="2">CBS 119925</strain>
    </source>
</reference>
<feature type="compositionally biased region" description="Low complexity" evidence="1">
    <location>
        <begin position="157"/>
        <end position="166"/>
    </location>
</feature>
<feature type="region of interest" description="Disordered" evidence="1">
    <location>
        <begin position="432"/>
        <end position="831"/>
    </location>
</feature>
<proteinExistence type="predicted"/>
<gene>
    <name evidence="2" type="ORF">M011DRAFT_476554</name>
</gene>
<dbReference type="Proteomes" id="UP000799440">
    <property type="component" value="Unassembled WGS sequence"/>
</dbReference>
<dbReference type="OrthoDB" id="4115400at2759"/>
<evidence type="ECO:0000313" key="3">
    <source>
        <dbReference type="Proteomes" id="UP000799440"/>
    </source>
</evidence>
<name>A0A6A6VDB0_9PLEO</name>
<dbReference type="AlphaFoldDB" id="A0A6A6VDB0"/>
<feature type="compositionally biased region" description="Low complexity" evidence="1">
    <location>
        <begin position="30"/>
        <end position="48"/>
    </location>
</feature>
<feature type="compositionally biased region" description="Basic and acidic residues" evidence="1">
    <location>
        <begin position="444"/>
        <end position="462"/>
    </location>
</feature>
<feature type="compositionally biased region" description="Basic residues" evidence="1">
    <location>
        <begin position="136"/>
        <end position="155"/>
    </location>
</feature>
<feature type="compositionally biased region" description="Low complexity" evidence="1">
    <location>
        <begin position="932"/>
        <end position="954"/>
    </location>
</feature>
<feature type="compositionally biased region" description="Low complexity" evidence="1">
    <location>
        <begin position="964"/>
        <end position="973"/>
    </location>
</feature>
<feature type="compositionally biased region" description="Pro residues" evidence="1">
    <location>
        <begin position="916"/>
        <end position="931"/>
    </location>
</feature>
<feature type="region of interest" description="Disordered" evidence="1">
    <location>
        <begin position="99"/>
        <end position="265"/>
    </location>
</feature>
<dbReference type="EMBL" id="MU006569">
    <property type="protein sequence ID" value="KAF2748558.1"/>
    <property type="molecule type" value="Genomic_DNA"/>
</dbReference>
<feature type="compositionally biased region" description="Low complexity" evidence="1">
    <location>
        <begin position="555"/>
        <end position="564"/>
    </location>
</feature>
<feature type="region of interest" description="Disordered" evidence="1">
    <location>
        <begin position="890"/>
        <end position="1024"/>
    </location>
</feature>
<feature type="compositionally biased region" description="Basic and acidic residues" evidence="1">
    <location>
        <begin position="752"/>
        <end position="762"/>
    </location>
</feature>
<feature type="compositionally biased region" description="Basic and acidic residues" evidence="1">
    <location>
        <begin position="517"/>
        <end position="531"/>
    </location>
</feature>
<feature type="compositionally biased region" description="Pro residues" evidence="1">
    <location>
        <begin position="682"/>
        <end position="699"/>
    </location>
</feature>
<feature type="compositionally biased region" description="Acidic residues" evidence="1">
    <location>
        <begin position="114"/>
        <end position="124"/>
    </location>
</feature>
<evidence type="ECO:0000256" key="1">
    <source>
        <dbReference type="SAM" id="MobiDB-lite"/>
    </source>
</evidence>
<keyword evidence="3" id="KW-1185">Reference proteome</keyword>
<feature type="compositionally biased region" description="Polar residues" evidence="1">
    <location>
        <begin position="709"/>
        <end position="731"/>
    </location>
</feature>
<feature type="compositionally biased region" description="Pro residues" evidence="1">
    <location>
        <begin position="978"/>
        <end position="994"/>
    </location>
</feature>